<reference evidence="1 2" key="1">
    <citation type="submission" date="2018-06" db="EMBL/GenBank/DDBJ databases">
        <title>Genomic Encyclopedia of Archaeal and Bacterial Type Strains, Phase II (KMG-II): from individual species to whole genera.</title>
        <authorList>
            <person name="Goeker M."/>
        </authorList>
    </citation>
    <scope>NUCLEOTIDE SEQUENCE [LARGE SCALE GENOMIC DNA]</scope>
    <source>
        <strain evidence="1 2">DSM 29821</strain>
    </source>
</reference>
<dbReference type="Proteomes" id="UP000249819">
    <property type="component" value="Unassembled WGS sequence"/>
</dbReference>
<protein>
    <submittedName>
        <fullName evidence="1">Uncharacterized protein</fullName>
    </submittedName>
</protein>
<organism evidence="1 2">
    <name type="scientific">Chitinophaga dinghuensis</name>
    <dbReference type="NCBI Taxonomy" id="1539050"/>
    <lineage>
        <taxon>Bacteria</taxon>
        <taxon>Pseudomonadati</taxon>
        <taxon>Bacteroidota</taxon>
        <taxon>Chitinophagia</taxon>
        <taxon>Chitinophagales</taxon>
        <taxon>Chitinophagaceae</taxon>
        <taxon>Chitinophaga</taxon>
    </lineage>
</organism>
<dbReference type="AlphaFoldDB" id="A0A327VTU0"/>
<evidence type="ECO:0000313" key="2">
    <source>
        <dbReference type="Proteomes" id="UP000249819"/>
    </source>
</evidence>
<comment type="caution">
    <text evidence="1">The sequence shown here is derived from an EMBL/GenBank/DDBJ whole genome shotgun (WGS) entry which is preliminary data.</text>
</comment>
<name>A0A327VTU0_9BACT</name>
<sequence>MNHILLACLTAPFEGINDTIPYFSSLAVAGNARITAR</sequence>
<proteinExistence type="predicted"/>
<gene>
    <name evidence="1" type="ORF">CLV59_107145</name>
</gene>
<dbReference type="EMBL" id="QLMA01000007">
    <property type="protein sequence ID" value="RAJ77378.1"/>
    <property type="molecule type" value="Genomic_DNA"/>
</dbReference>
<keyword evidence="2" id="KW-1185">Reference proteome</keyword>
<accession>A0A327VTU0</accession>
<evidence type="ECO:0000313" key="1">
    <source>
        <dbReference type="EMBL" id="RAJ77378.1"/>
    </source>
</evidence>